<proteinExistence type="inferred from homology"/>
<comment type="function">
    <text evidence="5">PPIases accelerate the folding of proteins. It catalyzes the cis-trans isomerization of proline imidic peptide bonds in oligopeptides.</text>
</comment>
<evidence type="ECO:0000256" key="2">
    <source>
        <dbReference type="ARBA" id="ARBA00023110"/>
    </source>
</evidence>
<evidence type="ECO:0000256" key="1">
    <source>
        <dbReference type="ARBA" id="ARBA00000971"/>
    </source>
</evidence>
<feature type="domain" description="PPIase cyclophilin-type" evidence="7">
    <location>
        <begin position="179"/>
        <end position="285"/>
    </location>
</feature>
<dbReference type="EC" id="5.2.1.8" evidence="5"/>
<dbReference type="PRINTS" id="PR00153">
    <property type="entry name" value="CSAPPISMRASE"/>
</dbReference>
<dbReference type="PANTHER" id="PTHR11071">
    <property type="entry name" value="PEPTIDYL-PROLYL CIS-TRANS ISOMERASE"/>
    <property type="match status" value="1"/>
</dbReference>
<dbReference type="InterPro" id="IPR029000">
    <property type="entry name" value="Cyclophilin-like_dom_sf"/>
</dbReference>
<organism evidence="9 10">
    <name type="scientific">Batrachochytrium salamandrivorans</name>
    <dbReference type="NCBI Taxonomy" id="1357716"/>
    <lineage>
        <taxon>Eukaryota</taxon>
        <taxon>Fungi</taxon>
        <taxon>Fungi incertae sedis</taxon>
        <taxon>Chytridiomycota</taxon>
        <taxon>Chytridiomycota incertae sedis</taxon>
        <taxon>Chytridiomycetes</taxon>
        <taxon>Rhizophydiales</taxon>
        <taxon>Rhizophydiales incertae sedis</taxon>
        <taxon>Batrachochytrium</taxon>
    </lineage>
</organism>
<feature type="compositionally biased region" description="Polar residues" evidence="6">
    <location>
        <begin position="126"/>
        <end position="148"/>
    </location>
</feature>
<feature type="domain" description="RRM" evidence="8">
    <location>
        <begin position="10"/>
        <end position="99"/>
    </location>
</feature>
<keyword evidence="10" id="KW-1185">Reference proteome</keyword>
<evidence type="ECO:0000259" key="7">
    <source>
        <dbReference type="PROSITE" id="PS50072"/>
    </source>
</evidence>
<dbReference type="Proteomes" id="UP001648503">
    <property type="component" value="Unassembled WGS sequence"/>
</dbReference>
<gene>
    <name evidence="9" type="ORF">BASA50_008954</name>
</gene>
<dbReference type="Gene3D" id="3.30.70.330">
    <property type="match status" value="1"/>
</dbReference>
<evidence type="ECO:0000313" key="9">
    <source>
        <dbReference type="EMBL" id="KAH6590954.1"/>
    </source>
</evidence>
<keyword evidence="2 5" id="KW-0697">Rotamase</keyword>
<evidence type="ECO:0000256" key="6">
    <source>
        <dbReference type="SAM" id="MobiDB-lite"/>
    </source>
</evidence>
<keyword evidence="4" id="KW-0694">RNA-binding</keyword>
<dbReference type="EMBL" id="JAFCIX010000418">
    <property type="protein sequence ID" value="KAH6590954.1"/>
    <property type="molecule type" value="Genomic_DNA"/>
</dbReference>
<dbReference type="InterPro" id="IPR020892">
    <property type="entry name" value="Cyclophilin-type_PPIase_CS"/>
</dbReference>
<evidence type="ECO:0000313" key="10">
    <source>
        <dbReference type="Proteomes" id="UP001648503"/>
    </source>
</evidence>
<comment type="caution">
    <text evidence="9">The sequence shown here is derived from an EMBL/GenBank/DDBJ whole genome shotgun (WGS) entry which is preliminary data.</text>
</comment>
<dbReference type="PROSITE" id="PS00170">
    <property type="entry name" value="CSA_PPIASE_1"/>
    <property type="match status" value="1"/>
</dbReference>
<evidence type="ECO:0000256" key="5">
    <source>
        <dbReference type="RuleBase" id="RU363019"/>
    </source>
</evidence>
<keyword evidence="3 5" id="KW-0413">Isomerase</keyword>
<dbReference type="InterPro" id="IPR035979">
    <property type="entry name" value="RBD_domain_sf"/>
</dbReference>
<dbReference type="Gene3D" id="2.40.100.10">
    <property type="entry name" value="Cyclophilin-like"/>
    <property type="match status" value="1"/>
</dbReference>
<dbReference type="PROSITE" id="PS50102">
    <property type="entry name" value="RRM"/>
    <property type="match status" value="1"/>
</dbReference>
<evidence type="ECO:0000256" key="4">
    <source>
        <dbReference type="PROSITE-ProRule" id="PRU00176"/>
    </source>
</evidence>
<dbReference type="SUPFAM" id="SSF54928">
    <property type="entry name" value="RNA-binding domain, RBD"/>
    <property type="match status" value="1"/>
</dbReference>
<dbReference type="PROSITE" id="PS50072">
    <property type="entry name" value="CSA_PPIASE_2"/>
    <property type="match status" value="1"/>
</dbReference>
<dbReference type="Pfam" id="PF00160">
    <property type="entry name" value="Pro_isomerase"/>
    <property type="match status" value="1"/>
</dbReference>
<dbReference type="PANTHER" id="PTHR11071:SF561">
    <property type="entry name" value="PEPTIDYL-PROLYL CIS-TRANS ISOMERASE D-RELATED"/>
    <property type="match status" value="1"/>
</dbReference>
<dbReference type="InterPro" id="IPR012677">
    <property type="entry name" value="Nucleotide-bd_a/b_plait_sf"/>
</dbReference>
<comment type="similarity">
    <text evidence="5">Belongs to the cyclophilin-type PPIase family.</text>
</comment>
<feature type="region of interest" description="Disordered" evidence="6">
    <location>
        <begin position="125"/>
        <end position="148"/>
    </location>
</feature>
<accession>A0ABQ8F2W8</accession>
<comment type="catalytic activity">
    <reaction evidence="1 5">
        <text>[protein]-peptidylproline (omega=180) = [protein]-peptidylproline (omega=0)</text>
        <dbReference type="Rhea" id="RHEA:16237"/>
        <dbReference type="Rhea" id="RHEA-COMP:10747"/>
        <dbReference type="Rhea" id="RHEA-COMP:10748"/>
        <dbReference type="ChEBI" id="CHEBI:83833"/>
        <dbReference type="ChEBI" id="CHEBI:83834"/>
        <dbReference type="EC" id="5.2.1.8"/>
    </reaction>
</comment>
<evidence type="ECO:0000256" key="3">
    <source>
        <dbReference type="ARBA" id="ARBA00023235"/>
    </source>
</evidence>
<dbReference type="SUPFAM" id="SSF50891">
    <property type="entry name" value="Cyclophilin-like"/>
    <property type="match status" value="1"/>
</dbReference>
<dbReference type="SMART" id="SM00360">
    <property type="entry name" value="RRM"/>
    <property type="match status" value="1"/>
</dbReference>
<dbReference type="InterPro" id="IPR000504">
    <property type="entry name" value="RRM_dom"/>
</dbReference>
<reference evidence="9 10" key="1">
    <citation type="submission" date="2021-02" db="EMBL/GenBank/DDBJ databases">
        <title>Variation within the Batrachochytrium salamandrivorans European outbreak.</title>
        <authorList>
            <person name="Kelly M."/>
            <person name="Pasmans F."/>
            <person name="Shea T.P."/>
            <person name="Munoz J.F."/>
            <person name="Carranza S."/>
            <person name="Cuomo C.A."/>
            <person name="Martel A."/>
        </authorList>
    </citation>
    <scope>NUCLEOTIDE SEQUENCE [LARGE SCALE GENOMIC DNA]</scope>
    <source>
        <strain evidence="9 10">AMFP18/2</strain>
    </source>
</reference>
<dbReference type="Pfam" id="PF00076">
    <property type="entry name" value="RRM_1"/>
    <property type="match status" value="1"/>
</dbReference>
<sequence>MVEQKEDKRTTVFVSSLAHNVSLAILEAAFMPFGEIVHAHMPTSTHSAAHSNMASRNNVTNKGFGFVQYELAQDAKDAMDNMHLAELCGRVIKVTMARPTKLGAIQTRAIWEDEEWIAENHASLVTDDTQNEETTLSESAPVTSTTAPVFNAEAHKAKKSKQDSSTAPTQSPASAPIVFFDISVKGEHAGRILMQLDMTTTPRTAQNFLALCTHSHGFGFKGSSFHRIIPGFMCQGGDFTKGNGTGGKSIYGGTFNDENFTVKHTRAGLLSMANAGPNTNGSQFS</sequence>
<protein>
    <recommendedName>
        <fullName evidence="5">Peptidyl-prolyl cis-trans isomerase</fullName>
        <shortName evidence="5">PPIase</shortName>
        <ecNumber evidence="5">5.2.1.8</ecNumber>
    </recommendedName>
</protein>
<name>A0ABQ8F2W8_9FUNG</name>
<dbReference type="InterPro" id="IPR002130">
    <property type="entry name" value="Cyclophilin-type_PPIase_dom"/>
</dbReference>
<evidence type="ECO:0000259" key="8">
    <source>
        <dbReference type="PROSITE" id="PS50102"/>
    </source>
</evidence>